<name>A0A816X1Y2_BRANA</name>
<protein>
    <submittedName>
        <fullName evidence="1">(rape) hypothetical protein</fullName>
    </submittedName>
</protein>
<proteinExistence type="predicted"/>
<accession>A0A816X1Y2</accession>
<reference evidence="1" key="1">
    <citation type="submission" date="2021-01" db="EMBL/GenBank/DDBJ databases">
        <authorList>
            <consortium name="Genoscope - CEA"/>
            <person name="William W."/>
        </authorList>
    </citation>
    <scope>NUCLEOTIDE SEQUENCE</scope>
</reference>
<dbReference type="AlphaFoldDB" id="A0A816X1Y2"/>
<dbReference type="Proteomes" id="UP001295469">
    <property type="component" value="Chromosome A02"/>
</dbReference>
<dbReference type="EMBL" id="HG994356">
    <property type="protein sequence ID" value="CAF2141411.1"/>
    <property type="molecule type" value="Genomic_DNA"/>
</dbReference>
<gene>
    <name evidence="1" type="ORF">DARMORV10_A02P25160.1</name>
</gene>
<sequence length="87" mass="9963">MQVNNENRRSVLPVEINNDINDTYGGLPLSGEDGRTDSYVGLSDREGIDKYATEENAIVENKMDGVIMLYIDKQHEEFEMNENLEHE</sequence>
<organism evidence="1">
    <name type="scientific">Brassica napus</name>
    <name type="common">Rape</name>
    <dbReference type="NCBI Taxonomy" id="3708"/>
    <lineage>
        <taxon>Eukaryota</taxon>
        <taxon>Viridiplantae</taxon>
        <taxon>Streptophyta</taxon>
        <taxon>Embryophyta</taxon>
        <taxon>Tracheophyta</taxon>
        <taxon>Spermatophyta</taxon>
        <taxon>Magnoliopsida</taxon>
        <taxon>eudicotyledons</taxon>
        <taxon>Gunneridae</taxon>
        <taxon>Pentapetalae</taxon>
        <taxon>rosids</taxon>
        <taxon>malvids</taxon>
        <taxon>Brassicales</taxon>
        <taxon>Brassicaceae</taxon>
        <taxon>Brassiceae</taxon>
        <taxon>Brassica</taxon>
    </lineage>
</organism>
<evidence type="ECO:0000313" key="1">
    <source>
        <dbReference type="EMBL" id="CAF2141411.1"/>
    </source>
</evidence>